<evidence type="ECO:0000313" key="5">
    <source>
        <dbReference type="Proteomes" id="UP000594263"/>
    </source>
</evidence>
<dbReference type="PANTHER" id="PTHR27001:SF931">
    <property type="entry name" value="OS11G0664100 PROTEIN"/>
    <property type="match status" value="1"/>
</dbReference>
<sequence>MAPRIGGFKPEALEIVTDGFCESNCIGRFQFGKVYRGVGEFSDHTVKLFEKVDNYEVQPGDNEGRVQDEDCLTGDDRVLSHPNMVEFLGISYPTERPAVVYKMQALDTVHNLLDKDSFSWLQRVKVVYGFASVVASLHDCRPIPYILRNISAAHIMLDQDYNPKLYDFSMISGGILPDKRELLNQYVRGCHGYIDPDYVCNGKWSEKCDVFAFGVVLLGLISKKVVLDEAKKTNPEPFLYEWAYSEYQMKEQELKFDVCKFSLVHRCLEEEPLFSFQDGVKLTVLAMQCVDFNPLMRPTMKQVVQRLRKLCIIQNNPDLFDLENTPAASSFSISGIGKLLMRKLEVYSKMPRNMPKALFKKLMGNDFSKLIEKELQYLAPIILTYDDLKRITDGFSGENYIDIHQFGKLYHGKIGCRAVTVKTLEATVGTSIIKSGDNENRLNDELVLLQHPRFISHPHIVKLIGYCYEDERLGAVYDLESLDCLVNLIEKDSFSWGCRIDFAIKLAGLIKFLQDSKPPYTSYLLRNLFPNNILVDKGYNPKLFNFGMITGGILNDRERVIYVHGWKYYIDPHTNCYEYYTKVSDIYSFGMVLLNLITKKLQIGDDPYFDNSMRNLYEQVASRGRHGLKHFSLANEDFKDDPDFDIIQSRRVTQLAMQCIHEDFWERPTIDQVVNRLKKLKTAKTQVHSGQVVNPMKNIC</sequence>
<dbReference type="InterPro" id="IPR011009">
    <property type="entry name" value="Kinase-like_dom_sf"/>
</dbReference>
<dbReference type="OMA" id="HTNCYEY"/>
<keyword evidence="1" id="KW-0547">Nucleotide-binding</keyword>
<dbReference type="AlphaFoldDB" id="A0A7N0V7A8"/>
<dbReference type="Proteomes" id="UP000594263">
    <property type="component" value="Unplaced"/>
</dbReference>
<keyword evidence="5" id="KW-1185">Reference proteome</keyword>
<organism evidence="4 5">
    <name type="scientific">Kalanchoe fedtschenkoi</name>
    <name type="common">Lavender scallops</name>
    <name type="synonym">South American air plant</name>
    <dbReference type="NCBI Taxonomy" id="63787"/>
    <lineage>
        <taxon>Eukaryota</taxon>
        <taxon>Viridiplantae</taxon>
        <taxon>Streptophyta</taxon>
        <taxon>Embryophyta</taxon>
        <taxon>Tracheophyta</taxon>
        <taxon>Spermatophyta</taxon>
        <taxon>Magnoliopsida</taxon>
        <taxon>eudicotyledons</taxon>
        <taxon>Gunneridae</taxon>
        <taxon>Pentapetalae</taxon>
        <taxon>Saxifragales</taxon>
        <taxon>Crassulaceae</taxon>
        <taxon>Kalanchoe</taxon>
    </lineage>
</organism>
<dbReference type="GO" id="GO:0005524">
    <property type="term" value="F:ATP binding"/>
    <property type="evidence" value="ECO:0007669"/>
    <property type="project" value="UniProtKB-KW"/>
</dbReference>
<dbReference type="GO" id="GO:0005886">
    <property type="term" value="C:plasma membrane"/>
    <property type="evidence" value="ECO:0007669"/>
    <property type="project" value="TreeGrafter"/>
</dbReference>
<reference evidence="4" key="1">
    <citation type="submission" date="2021-01" db="UniProtKB">
        <authorList>
            <consortium name="EnsemblPlants"/>
        </authorList>
    </citation>
    <scope>IDENTIFICATION</scope>
</reference>
<keyword evidence="2" id="KW-0067">ATP-binding</keyword>
<dbReference type="Pfam" id="PF00069">
    <property type="entry name" value="Pkinase"/>
    <property type="match status" value="1"/>
</dbReference>
<dbReference type="Pfam" id="PF07714">
    <property type="entry name" value="PK_Tyr_Ser-Thr"/>
    <property type="match status" value="1"/>
</dbReference>
<protein>
    <recommendedName>
        <fullName evidence="3">Protein kinase domain-containing protein</fullName>
    </recommendedName>
</protein>
<feature type="domain" description="Protein kinase" evidence="3">
    <location>
        <begin position="20"/>
        <end position="319"/>
    </location>
</feature>
<name>A0A7N0V7A8_KALFE</name>
<dbReference type="PROSITE" id="PS50011">
    <property type="entry name" value="PROTEIN_KINASE_DOM"/>
    <property type="match status" value="2"/>
</dbReference>
<dbReference type="Gramene" id="Kaladp0247s0001.1.v1.1">
    <property type="protein sequence ID" value="Kaladp0247s0001.1.v1.1"/>
    <property type="gene ID" value="Kaladp0247s0001.v1.1"/>
</dbReference>
<evidence type="ECO:0000256" key="1">
    <source>
        <dbReference type="ARBA" id="ARBA00022741"/>
    </source>
</evidence>
<dbReference type="InterPro" id="IPR000719">
    <property type="entry name" value="Prot_kinase_dom"/>
</dbReference>
<dbReference type="PANTHER" id="PTHR27001">
    <property type="entry name" value="OS01G0253100 PROTEIN"/>
    <property type="match status" value="1"/>
</dbReference>
<evidence type="ECO:0000313" key="4">
    <source>
        <dbReference type="EnsemblPlants" id="Kaladp0247s0001.1.v1.1"/>
    </source>
</evidence>
<dbReference type="EnsemblPlants" id="Kaladp0247s0001.1.v1.1">
    <property type="protein sequence ID" value="Kaladp0247s0001.1.v1.1"/>
    <property type="gene ID" value="Kaladp0247s0001.v1.1"/>
</dbReference>
<dbReference type="InterPro" id="IPR001245">
    <property type="entry name" value="Ser-Thr/Tyr_kinase_cat_dom"/>
</dbReference>
<feature type="domain" description="Protein kinase" evidence="3">
    <location>
        <begin position="385"/>
        <end position="680"/>
    </location>
</feature>
<dbReference type="SUPFAM" id="SSF56112">
    <property type="entry name" value="Protein kinase-like (PK-like)"/>
    <property type="match status" value="2"/>
</dbReference>
<evidence type="ECO:0000256" key="2">
    <source>
        <dbReference type="ARBA" id="ARBA00022840"/>
    </source>
</evidence>
<proteinExistence type="predicted"/>
<dbReference type="Gene3D" id="3.30.200.20">
    <property type="entry name" value="Phosphorylase Kinase, domain 1"/>
    <property type="match status" value="2"/>
</dbReference>
<dbReference type="GO" id="GO:0004672">
    <property type="term" value="F:protein kinase activity"/>
    <property type="evidence" value="ECO:0007669"/>
    <property type="project" value="InterPro"/>
</dbReference>
<accession>A0A7N0V7A8</accession>
<evidence type="ECO:0000259" key="3">
    <source>
        <dbReference type="PROSITE" id="PS50011"/>
    </source>
</evidence>
<dbReference type="Gene3D" id="1.10.510.10">
    <property type="entry name" value="Transferase(Phosphotransferase) domain 1"/>
    <property type="match status" value="2"/>
</dbReference>